<dbReference type="RefSeq" id="WP_190018046.1">
    <property type="nucleotide sequence ID" value="NZ_BMUE01000014.1"/>
</dbReference>
<keyword evidence="1" id="KW-0175">Coiled coil</keyword>
<feature type="compositionally biased region" description="Basic and acidic residues" evidence="2">
    <location>
        <begin position="85"/>
        <end position="101"/>
    </location>
</feature>
<name>A0A918JDB8_9ACTN</name>
<dbReference type="Proteomes" id="UP000620224">
    <property type="component" value="Unassembled WGS sequence"/>
</dbReference>
<evidence type="ECO:0000256" key="1">
    <source>
        <dbReference type="SAM" id="Coils"/>
    </source>
</evidence>
<feature type="region of interest" description="Disordered" evidence="2">
    <location>
        <begin position="65"/>
        <end position="126"/>
    </location>
</feature>
<protein>
    <recommendedName>
        <fullName evidence="5">Regulatory protein</fullName>
    </recommendedName>
</protein>
<dbReference type="EMBL" id="BMUE01000014">
    <property type="protein sequence ID" value="GGW70656.1"/>
    <property type="molecule type" value="Genomic_DNA"/>
</dbReference>
<proteinExistence type="predicted"/>
<feature type="coiled-coil region" evidence="1">
    <location>
        <begin position="23"/>
        <end position="50"/>
    </location>
</feature>
<dbReference type="AlphaFoldDB" id="A0A918JDB8"/>
<sequence length="209" mass="22173">MPENTTPVTELTSHYVNQVAGDLEQNLKEQERITAEITALQEQLATLQKDHTILVSMQQALGVTASKGTAVAPDSPVVPAPRKKPTAEPGKHRTGKAEPGARPRARKRSAKRTAGPAAAKAAAGAAQPTLVELVRDHLAQQSEPRSAAEVAEALGKAHPERAFQTKVVRTALESLVARNGAQRTKQGTSVFYTVTATAESAREARPPAE</sequence>
<keyword evidence="4" id="KW-1185">Reference proteome</keyword>
<evidence type="ECO:0000313" key="4">
    <source>
        <dbReference type="Proteomes" id="UP000620224"/>
    </source>
</evidence>
<reference evidence="3" key="2">
    <citation type="submission" date="2020-09" db="EMBL/GenBank/DDBJ databases">
        <authorList>
            <person name="Sun Q."/>
            <person name="Ohkuma M."/>
        </authorList>
    </citation>
    <scope>NUCLEOTIDE SEQUENCE</scope>
    <source>
        <strain evidence="3">JCM 4490</strain>
    </source>
</reference>
<feature type="compositionally biased region" description="Low complexity" evidence="2">
    <location>
        <begin position="112"/>
        <end position="126"/>
    </location>
</feature>
<evidence type="ECO:0000313" key="3">
    <source>
        <dbReference type="EMBL" id="GGW70656.1"/>
    </source>
</evidence>
<comment type="caution">
    <text evidence="3">The sequence shown here is derived from an EMBL/GenBank/DDBJ whole genome shotgun (WGS) entry which is preliminary data.</text>
</comment>
<evidence type="ECO:0008006" key="5">
    <source>
        <dbReference type="Google" id="ProtNLM"/>
    </source>
</evidence>
<reference evidence="3" key="1">
    <citation type="journal article" date="2014" name="Int. J. Syst. Evol. Microbiol.">
        <title>Complete genome sequence of Corynebacterium casei LMG S-19264T (=DSM 44701T), isolated from a smear-ripened cheese.</title>
        <authorList>
            <consortium name="US DOE Joint Genome Institute (JGI-PGF)"/>
            <person name="Walter F."/>
            <person name="Albersmeier A."/>
            <person name="Kalinowski J."/>
            <person name="Ruckert C."/>
        </authorList>
    </citation>
    <scope>NUCLEOTIDE SEQUENCE</scope>
    <source>
        <strain evidence="3">JCM 4490</strain>
    </source>
</reference>
<gene>
    <name evidence="3" type="ORF">GCM10010503_54900</name>
</gene>
<evidence type="ECO:0000256" key="2">
    <source>
        <dbReference type="SAM" id="MobiDB-lite"/>
    </source>
</evidence>
<organism evidence="3 4">
    <name type="scientific">Streptomyces lucensis JCM 4490</name>
    <dbReference type="NCBI Taxonomy" id="1306176"/>
    <lineage>
        <taxon>Bacteria</taxon>
        <taxon>Bacillati</taxon>
        <taxon>Actinomycetota</taxon>
        <taxon>Actinomycetes</taxon>
        <taxon>Kitasatosporales</taxon>
        <taxon>Streptomycetaceae</taxon>
        <taxon>Streptomyces</taxon>
    </lineage>
</organism>
<accession>A0A918JDB8</accession>